<sequence length="102" mass="11316">MLSAGFSKKFTSACSVSSDSSPPPLGSASSSSCWLTSDPLWRPLRWPASPICSTRLVTVAMAWKRSVLQNWMNSRWWSDRGTLNLTAQVLTVENKKQQSHSN</sequence>
<proteinExistence type="predicted"/>
<dbReference type="AlphaFoldDB" id="A0A667WQW9"/>
<name>A0A667WQW9_9TELE</name>
<keyword evidence="3" id="KW-1185">Reference proteome</keyword>
<dbReference type="InParanoid" id="A0A667WQW9"/>
<reference evidence="2" key="2">
    <citation type="submission" date="2025-08" db="UniProtKB">
        <authorList>
            <consortium name="Ensembl"/>
        </authorList>
    </citation>
    <scope>IDENTIFICATION</scope>
</reference>
<dbReference type="GeneTree" id="ENSGT00970000193758"/>
<dbReference type="Proteomes" id="UP000472263">
    <property type="component" value="Chromosome 21"/>
</dbReference>
<organism evidence="2 3">
    <name type="scientific">Myripristis murdjan</name>
    <name type="common">pinecone soldierfish</name>
    <dbReference type="NCBI Taxonomy" id="586833"/>
    <lineage>
        <taxon>Eukaryota</taxon>
        <taxon>Metazoa</taxon>
        <taxon>Chordata</taxon>
        <taxon>Craniata</taxon>
        <taxon>Vertebrata</taxon>
        <taxon>Euteleostomi</taxon>
        <taxon>Actinopterygii</taxon>
        <taxon>Neopterygii</taxon>
        <taxon>Teleostei</taxon>
        <taxon>Neoteleostei</taxon>
        <taxon>Acanthomorphata</taxon>
        <taxon>Holocentriformes</taxon>
        <taxon>Holocentridae</taxon>
        <taxon>Myripristis</taxon>
    </lineage>
</organism>
<evidence type="ECO:0000256" key="1">
    <source>
        <dbReference type="SAM" id="MobiDB-lite"/>
    </source>
</evidence>
<feature type="compositionally biased region" description="Low complexity" evidence="1">
    <location>
        <begin position="11"/>
        <end position="33"/>
    </location>
</feature>
<evidence type="ECO:0000313" key="2">
    <source>
        <dbReference type="Ensembl" id="ENSMMDP00005004627.1"/>
    </source>
</evidence>
<feature type="region of interest" description="Disordered" evidence="1">
    <location>
        <begin position="1"/>
        <end position="33"/>
    </location>
</feature>
<protein>
    <submittedName>
        <fullName evidence="2">Uncharacterized protein</fullName>
    </submittedName>
</protein>
<evidence type="ECO:0000313" key="3">
    <source>
        <dbReference type="Proteomes" id="UP000472263"/>
    </source>
</evidence>
<dbReference type="Ensembl" id="ENSMMDT00005004746.1">
    <property type="protein sequence ID" value="ENSMMDP00005004627.1"/>
    <property type="gene ID" value="ENSMMDG00005002531.1"/>
</dbReference>
<reference evidence="2" key="3">
    <citation type="submission" date="2025-09" db="UniProtKB">
        <authorList>
            <consortium name="Ensembl"/>
        </authorList>
    </citation>
    <scope>IDENTIFICATION</scope>
</reference>
<reference evidence="2" key="1">
    <citation type="submission" date="2019-06" db="EMBL/GenBank/DDBJ databases">
        <authorList>
            <consortium name="Wellcome Sanger Institute Data Sharing"/>
        </authorList>
    </citation>
    <scope>NUCLEOTIDE SEQUENCE [LARGE SCALE GENOMIC DNA]</scope>
</reference>
<accession>A0A667WQW9</accession>